<dbReference type="Proteomes" id="UP000002308">
    <property type="component" value="Chromosome"/>
</dbReference>
<accession>C3NA73</accession>
<proteinExistence type="predicted"/>
<gene>
    <name evidence="1" type="ordered locus">YG5714_2422</name>
</gene>
<evidence type="ECO:0000313" key="2">
    <source>
        <dbReference type="Proteomes" id="UP000002308"/>
    </source>
</evidence>
<dbReference type="HOGENOM" id="CLU_3245532_0_0_2"/>
<organism evidence="1 2">
    <name type="scientific">Saccharolobus islandicus (strain Y.G.57.14 / Yellowstone #1)</name>
    <name type="common">Sulfolobus islandicus</name>
    <dbReference type="NCBI Taxonomy" id="439386"/>
    <lineage>
        <taxon>Archaea</taxon>
        <taxon>Thermoproteota</taxon>
        <taxon>Thermoprotei</taxon>
        <taxon>Sulfolobales</taxon>
        <taxon>Sulfolobaceae</taxon>
        <taxon>Saccharolobus</taxon>
    </lineage>
</organism>
<evidence type="ECO:0000313" key="1">
    <source>
        <dbReference type="EMBL" id="ACP46666.1"/>
    </source>
</evidence>
<sequence>MGSGFTTSEARELTSQWDFVTRSIARVKNMLRRDLILLGYKE</sequence>
<dbReference type="AlphaFoldDB" id="C3NA73"/>
<reference evidence="1 2" key="1">
    <citation type="journal article" date="2009" name="Proc. Natl. Acad. Sci. U.S.A.">
        <title>Biogeography of the Sulfolobus islandicus pan-genome.</title>
        <authorList>
            <person name="Reno M.L."/>
            <person name="Held N.L."/>
            <person name="Fields C.J."/>
            <person name="Burke P.V."/>
            <person name="Whitaker R.J."/>
        </authorList>
    </citation>
    <scope>NUCLEOTIDE SEQUENCE [LARGE SCALE GENOMIC DNA]</scope>
    <source>
        <strain evidence="2">Y.G.57.14 / Yellowstone #1</strain>
    </source>
</reference>
<dbReference type="EMBL" id="CP001403">
    <property type="protein sequence ID" value="ACP46666.1"/>
    <property type="molecule type" value="Genomic_DNA"/>
</dbReference>
<name>C3NA73_SACI7</name>
<dbReference type="KEGG" id="siy:YG5714_2422"/>
<protein>
    <submittedName>
        <fullName evidence="1">Partial transposase in ISC1190</fullName>
    </submittedName>
</protein>